<evidence type="ECO:0000313" key="2">
    <source>
        <dbReference type="Proteomes" id="UP000186922"/>
    </source>
</evidence>
<dbReference type="AlphaFoldDB" id="A0A1D1VNC8"/>
<sequence>MGSRGTRTLPLELSPAPGVVAKKRVRPSVRAPTISYSDRNILKGLDHYPKDGGSYGLATWNWNWMEFRRVPKFLYSSFQISRHHIFCSTGGLYPNKSFNVKKSTVTESLTSSAASSTVLFKVIC</sequence>
<evidence type="ECO:0000313" key="1">
    <source>
        <dbReference type="EMBL" id="GAV00434.1"/>
    </source>
</evidence>
<comment type="caution">
    <text evidence="1">The sequence shown here is derived from an EMBL/GenBank/DDBJ whole genome shotgun (WGS) entry which is preliminary data.</text>
</comment>
<keyword evidence="2" id="KW-1185">Reference proteome</keyword>
<organism evidence="1 2">
    <name type="scientific">Ramazzottius varieornatus</name>
    <name type="common">Water bear</name>
    <name type="synonym">Tardigrade</name>
    <dbReference type="NCBI Taxonomy" id="947166"/>
    <lineage>
        <taxon>Eukaryota</taxon>
        <taxon>Metazoa</taxon>
        <taxon>Ecdysozoa</taxon>
        <taxon>Tardigrada</taxon>
        <taxon>Eutardigrada</taxon>
        <taxon>Parachela</taxon>
        <taxon>Hypsibioidea</taxon>
        <taxon>Ramazzottiidae</taxon>
        <taxon>Ramazzottius</taxon>
    </lineage>
</organism>
<gene>
    <name evidence="1" type="primary">RvY_11281-1</name>
    <name evidence="1" type="synonym">RvY_11281.1</name>
    <name evidence="1" type="ORF">RvY_11281</name>
</gene>
<name>A0A1D1VNC8_RAMVA</name>
<dbReference type="Proteomes" id="UP000186922">
    <property type="component" value="Unassembled WGS sequence"/>
</dbReference>
<accession>A0A1D1VNC8</accession>
<protein>
    <submittedName>
        <fullName evidence="1">Uncharacterized protein</fullName>
    </submittedName>
</protein>
<reference evidence="1 2" key="1">
    <citation type="journal article" date="2016" name="Nat. Commun.">
        <title>Extremotolerant tardigrade genome and improved radiotolerance of human cultured cells by tardigrade-unique protein.</title>
        <authorList>
            <person name="Hashimoto T."/>
            <person name="Horikawa D.D."/>
            <person name="Saito Y."/>
            <person name="Kuwahara H."/>
            <person name="Kozuka-Hata H."/>
            <person name="Shin-I T."/>
            <person name="Minakuchi Y."/>
            <person name="Ohishi K."/>
            <person name="Motoyama A."/>
            <person name="Aizu T."/>
            <person name="Enomoto A."/>
            <person name="Kondo K."/>
            <person name="Tanaka S."/>
            <person name="Hara Y."/>
            <person name="Koshikawa S."/>
            <person name="Sagara H."/>
            <person name="Miura T."/>
            <person name="Yokobori S."/>
            <person name="Miyagawa K."/>
            <person name="Suzuki Y."/>
            <person name="Kubo T."/>
            <person name="Oyama M."/>
            <person name="Kohara Y."/>
            <person name="Fujiyama A."/>
            <person name="Arakawa K."/>
            <person name="Katayama T."/>
            <person name="Toyoda A."/>
            <person name="Kunieda T."/>
        </authorList>
    </citation>
    <scope>NUCLEOTIDE SEQUENCE [LARGE SCALE GENOMIC DNA]</scope>
    <source>
        <strain evidence="1 2">YOKOZUNA-1</strain>
    </source>
</reference>
<proteinExistence type="predicted"/>
<dbReference type="EMBL" id="BDGG01000006">
    <property type="protein sequence ID" value="GAV00434.1"/>
    <property type="molecule type" value="Genomic_DNA"/>
</dbReference>